<keyword evidence="1" id="KW-0472">Membrane</keyword>
<dbReference type="InterPro" id="IPR010721">
    <property type="entry name" value="UstE-like"/>
</dbReference>
<dbReference type="Pfam" id="PF06966">
    <property type="entry name" value="DUF1295"/>
    <property type="match status" value="1"/>
</dbReference>
<evidence type="ECO:0000313" key="5">
    <source>
        <dbReference type="Proteomes" id="UP000183039"/>
    </source>
</evidence>
<dbReference type="PANTHER" id="PTHR32251:SF17">
    <property type="entry name" value="STEROID 5-ALPHA REDUCTASE C-TERMINAL DOMAIN-CONTAINING PROTEIN"/>
    <property type="match status" value="1"/>
</dbReference>
<dbReference type="EMBL" id="JXLC01000007">
    <property type="protein sequence ID" value="OJG92302.1"/>
    <property type="molecule type" value="Genomic_DNA"/>
</dbReference>
<sequence>MSIWIISGVIFIYFTLLFFLAQYLHNNSIVDLAWGIGFVLVAITGYLIMPTKTTVSTIILVLVTIWGVRLFFHLAKRNIGKPEDYRYVNMRKRWGNHWPRLKAYLNVFVLQGVLLLVVSMPILLVMTSSVNTFYWWNGLGVGIWLVGFAYETVGDYELAKFKKTKSNHGKLLTSGLWSTTRHPNYFGEALSWWGIFLVSLNDTRNIWGIIGPMAITLLLLFVSGVPLLEKKYKDRSDFIAYAHKTPKFVPFIGKKGL</sequence>
<dbReference type="RefSeq" id="WP_071877319.1">
    <property type="nucleotide sequence ID" value="NZ_JXLC01000007.1"/>
</dbReference>
<feature type="transmembrane region" description="Helical" evidence="1">
    <location>
        <begin position="32"/>
        <end position="49"/>
    </location>
</feature>
<feature type="transmembrane region" description="Helical" evidence="1">
    <location>
        <begin position="206"/>
        <end position="228"/>
    </location>
</feature>
<dbReference type="OrthoDB" id="9779233at2"/>
<dbReference type="Proteomes" id="UP000183039">
    <property type="component" value="Unassembled WGS sequence"/>
</dbReference>
<proteinExistence type="predicted"/>
<dbReference type="PROSITE" id="PS50244">
    <property type="entry name" value="S5A_REDUCTASE"/>
    <property type="match status" value="1"/>
</dbReference>
<evidence type="ECO:0000313" key="4">
    <source>
        <dbReference type="Proteomes" id="UP000065511"/>
    </source>
</evidence>
<keyword evidence="4" id="KW-1185">Reference proteome</keyword>
<feature type="transmembrane region" description="Helical" evidence="1">
    <location>
        <begin position="133"/>
        <end position="153"/>
    </location>
</feature>
<gene>
    <name evidence="2" type="ORF">ATZ33_05275</name>
    <name evidence="3" type="ORF">RV15_GL003404</name>
</gene>
<dbReference type="PANTHER" id="PTHR32251">
    <property type="entry name" value="3-OXO-5-ALPHA-STEROID 4-DEHYDROGENASE"/>
    <property type="match status" value="1"/>
</dbReference>
<dbReference type="GO" id="GO:0016020">
    <property type="term" value="C:membrane"/>
    <property type="evidence" value="ECO:0007669"/>
    <property type="project" value="TreeGrafter"/>
</dbReference>
<accession>A0A0S3K942</accession>
<reference evidence="2 4" key="2">
    <citation type="submission" date="2015-12" db="EMBL/GenBank/DDBJ databases">
        <authorList>
            <person name="Lauer A."/>
            <person name="Humrighouse B."/>
            <person name="Loparev V."/>
            <person name="Shewmaker P.L."/>
            <person name="Whitney A.M."/>
            <person name="McLaughlin R.W."/>
        </authorList>
    </citation>
    <scope>NUCLEOTIDE SEQUENCE [LARGE SCALE GENOMIC DNA]</scope>
    <source>
        <strain evidence="2 4">LMG 23085</strain>
    </source>
</reference>
<organism evidence="3 5">
    <name type="scientific">Enterococcus silesiacus</name>
    <dbReference type="NCBI Taxonomy" id="332949"/>
    <lineage>
        <taxon>Bacteria</taxon>
        <taxon>Bacillati</taxon>
        <taxon>Bacillota</taxon>
        <taxon>Bacilli</taxon>
        <taxon>Lactobacillales</taxon>
        <taxon>Enterococcaceae</taxon>
        <taxon>Enterococcus</taxon>
    </lineage>
</organism>
<dbReference type="KEGG" id="ess:ATZ33_05275"/>
<protein>
    <submittedName>
        <fullName evidence="2">Steroid 5-alpha reductase</fullName>
    </submittedName>
</protein>
<keyword evidence="1" id="KW-1133">Transmembrane helix</keyword>
<evidence type="ECO:0000313" key="3">
    <source>
        <dbReference type="EMBL" id="OJG92302.1"/>
    </source>
</evidence>
<feature type="transmembrane region" description="Helical" evidence="1">
    <location>
        <begin position="103"/>
        <end position="127"/>
    </location>
</feature>
<dbReference type="EMBL" id="CP013614">
    <property type="protein sequence ID" value="ALS00799.1"/>
    <property type="molecule type" value="Genomic_DNA"/>
</dbReference>
<reference evidence="3 5" key="1">
    <citation type="submission" date="2014-12" db="EMBL/GenBank/DDBJ databases">
        <title>Draft genome sequences of 29 type strains of Enterococci.</title>
        <authorList>
            <person name="Zhong Z."/>
            <person name="Sun Z."/>
            <person name="Liu W."/>
            <person name="Zhang W."/>
            <person name="Zhang H."/>
        </authorList>
    </citation>
    <scope>NUCLEOTIDE SEQUENCE [LARGE SCALE GENOMIC DNA]</scope>
    <source>
        <strain evidence="3 5">DSM 22801</strain>
    </source>
</reference>
<feature type="transmembrane region" description="Helical" evidence="1">
    <location>
        <begin position="55"/>
        <end position="72"/>
    </location>
</feature>
<name>A0A0S3K942_9ENTE</name>
<evidence type="ECO:0000256" key="1">
    <source>
        <dbReference type="SAM" id="Phobius"/>
    </source>
</evidence>
<evidence type="ECO:0000313" key="2">
    <source>
        <dbReference type="EMBL" id="ALS00799.1"/>
    </source>
</evidence>
<dbReference type="Proteomes" id="UP000065511">
    <property type="component" value="Chromosome"/>
</dbReference>
<dbReference type="AlphaFoldDB" id="A0A0S3K942"/>
<dbReference type="Gene3D" id="1.20.120.1630">
    <property type="match status" value="1"/>
</dbReference>
<feature type="transmembrane region" description="Helical" evidence="1">
    <location>
        <begin position="6"/>
        <end position="25"/>
    </location>
</feature>
<keyword evidence="1" id="KW-0812">Transmembrane</keyword>